<comment type="caution">
    <text evidence="2">The sequence shown here is derived from an EMBL/GenBank/DDBJ whole genome shotgun (WGS) entry which is preliminary data.</text>
</comment>
<accession>A0A401GJI7</accession>
<evidence type="ECO:0000256" key="1">
    <source>
        <dbReference type="SAM" id="MobiDB-lite"/>
    </source>
</evidence>
<name>A0A401GJI7_9APHY</name>
<dbReference type="OrthoDB" id="2755014at2759"/>
<sequence>MVKVTDDSAIITTTHNSLQRSCLMMERFQVMYGWFTNWLKSLIFLLNVLNTPHSLPMPSISPDDPVSDTVIWHDVRVVTTHIEFLRVHINDPNHQYEKLRDIILSFDLPNLSLCLPLTVLRRIFTQCLISRILPHLAFQPITHQQAVKLEHLITLRVHQYFSFPFRFNSQLLTLPLRHYGFDFPSLSRLNDSAAVTGLLRDLNHHHTTFHNMARITLTDWTCALNHCVPPLDSLPTPRLFTHHTHNLPSSWITAHTDLCRLQLVLRHTDQSFFFSGDVSLRHLLRSLPPLLSTTPSPAMITNLERAGLSHLHHTASWSPRPPASSPPTSWTLTPLENVPHLLRFTAAASDWPTVQQWLQSITLQYLVDRHSSNGPIEDGTGSSGVKQDDTRAVDGRSSGPQATRDWTLALPRDMRRTIAELAVQALATSSQIPLFPSSSPLFASDGSMTPATPTLHQYRSVTFAATTPSSTIVCSLSSFRNSASILHAEVYGLIAAALQAPTDLSHTPPSPPLYTDHLNSTRLINGSLSASSPPLPHQWSSLPARSLYRWLRDILASSPQSLLTLTYTPAHITSNSPAASANAFVDHLASHSHTLALPTPPVPTFTMDDYTLFSSSDGYIESDPSTYITQSLITTVVDDSVFAPSHTLSLPLYSHCAPPDHPYTRASSAYSALVQLYARSAQLDMAYLRFARFGDTLPWCCFGCSALETPHHIFVQCPIFEPLCCLAFRDVFSEMSKLLAGAQITTQLSDPILRIARSLFVDDVAWPQYTSYYFLGVVPHIHDDGDPPPTHNFHRLSVRIMQMWHTTGIHLAGRIWGDYKCRVRPTHQPTYTSPTLTLPPHLYHLLPSL</sequence>
<organism evidence="2 3">
    <name type="scientific">Sparassis crispa</name>
    <dbReference type="NCBI Taxonomy" id="139825"/>
    <lineage>
        <taxon>Eukaryota</taxon>
        <taxon>Fungi</taxon>
        <taxon>Dikarya</taxon>
        <taxon>Basidiomycota</taxon>
        <taxon>Agaricomycotina</taxon>
        <taxon>Agaricomycetes</taxon>
        <taxon>Polyporales</taxon>
        <taxon>Sparassidaceae</taxon>
        <taxon>Sparassis</taxon>
    </lineage>
</organism>
<dbReference type="InParanoid" id="A0A401GJI7"/>
<evidence type="ECO:0000313" key="3">
    <source>
        <dbReference type="Proteomes" id="UP000287166"/>
    </source>
</evidence>
<dbReference type="EMBL" id="BFAD01000004">
    <property type="protein sequence ID" value="GBE82320.1"/>
    <property type="molecule type" value="Genomic_DNA"/>
</dbReference>
<gene>
    <name evidence="2" type="ORF">SCP_0407040</name>
</gene>
<dbReference type="AlphaFoldDB" id="A0A401GJI7"/>
<dbReference type="Proteomes" id="UP000287166">
    <property type="component" value="Unassembled WGS sequence"/>
</dbReference>
<dbReference type="RefSeq" id="XP_027613233.1">
    <property type="nucleotide sequence ID" value="XM_027757432.1"/>
</dbReference>
<keyword evidence="3" id="KW-1185">Reference proteome</keyword>
<evidence type="ECO:0000313" key="2">
    <source>
        <dbReference type="EMBL" id="GBE82320.1"/>
    </source>
</evidence>
<reference evidence="2 3" key="1">
    <citation type="journal article" date="2018" name="Sci. Rep.">
        <title>Genome sequence of the cauliflower mushroom Sparassis crispa (Hanabiratake) and its association with beneficial usage.</title>
        <authorList>
            <person name="Kiyama R."/>
            <person name="Furutani Y."/>
            <person name="Kawaguchi K."/>
            <person name="Nakanishi T."/>
        </authorList>
    </citation>
    <scope>NUCLEOTIDE SEQUENCE [LARGE SCALE GENOMIC DNA]</scope>
</reference>
<protein>
    <submittedName>
        <fullName evidence="2">Uncharacterized protein</fullName>
    </submittedName>
</protein>
<dbReference type="GeneID" id="38779237"/>
<feature type="region of interest" description="Disordered" evidence="1">
    <location>
        <begin position="373"/>
        <end position="403"/>
    </location>
</feature>
<proteinExistence type="predicted"/>